<dbReference type="STRING" id="1886670.PTI45_01506"/>
<feature type="transmembrane region" description="Helical" evidence="1">
    <location>
        <begin position="180"/>
        <end position="201"/>
    </location>
</feature>
<dbReference type="AlphaFoldDB" id="A0A1E3L5A1"/>
<dbReference type="EMBL" id="MDER01000032">
    <property type="protein sequence ID" value="ODP28997.1"/>
    <property type="molecule type" value="Genomic_DNA"/>
</dbReference>
<proteinExistence type="predicted"/>
<keyword evidence="1" id="KW-0472">Membrane</keyword>
<feature type="transmembrane region" description="Helical" evidence="1">
    <location>
        <begin position="238"/>
        <end position="256"/>
    </location>
</feature>
<gene>
    <name evidence="2" type="ORF">PTI45_01506</name>
</gene>
<accession>A0A1E3L5A1</accession>
<feature type="transmembrane region" description="Helical" evidence="1">
    <location>
        <begin position="208"/>
        <end position="226"/>
    </location>
</feature>
<dbReference type="RefSeq" id="WP_069326946.1">
    <property type="nucleotide sequence ID" value="NZ_MDER01000032.1"/>
</dbReference>
<keyword evidence="3" id="KW-1185">Reference proteome</keyword>
<dbReference type="PANTHER" id="PTHR36832:SF1">
    <property type="entry name" value="SLR1174 PROTEIN"/>
    <property type="match status" value="1"/>
</dbReference>
<keyword evidence="1" id="KW-0812">Transmembrane</keyword>
<dbReference type="PANTHER" id="PTHR36832">
    <property type="entry name" value="SLR1174 PROTEIN-RELATED"/>
    <property type="match status" value="1"/>
</dbReference>
<feature type="transmembrane region" description="Helical" evidence="1">
    <location>
        <begin position="24"/>
        <end position="46"/>
    </location>
</feature>
<feature type="transmembrane region" description="Helical" evidence="1">
    <location>
        <begin position="62"/>
        <end position="80"/>
    </location>
</feature>
<evidence type="ECO:0000313" key="3">
    <source>
        <dbReference type="Proteomes" id="UP000094578"/>
    </source>
</evidence>
<keyword evidence="1" id="KW-1133">Transmembrane helix</keyword>
<comment type="caution">
    <text evidence="2">The sequence shown here is derived from an EMBL/GenBank/DDBJ whole genome shotgun (WGS) entry which is preliminary data.</text>
</comment>
<reference evidence="2 3" key="1">
    <citation type="submission" date="2016-08" db="EMBL/GenBank/DDBJ databases">
        <title>Genome sequencing of Paenibacillus sp. TI45-13ar, isolated from Korean traditional nuruk.</title>
        <authorList>
            <person name="Kim S.-J."/>
        </authorList>
    </citation>
    <scope>NUCLEOTIDE SEQUENCE [LARGE SCALE GENOMIC DNA]</scope>
    <source>
        <strain evidence="2 3">TI45-13ar</strain>
    </source>
</reference>
<evidence type="ECO:0000256" key="1">
    <source>
        <dbReference type="SAM" id="Phobius"/>
    </source>
</evidence>
<evidence type="ECO:0000313" key="2">
    <source>
        <dbReference type="EMBL" id="ODP28997.1"/>
    </source>
</evidence>
<protein>
    <recommendedName>
        <fullName evidence="4">ABC transporter permease</fullName>
    </recommendedName>
</protein>
<dbReference type="Proteomes" id="UP000094578">
    <property type="component" value="Unassembled WGS sequence"/>
</dbReference>
<dbReference type="InterPro" id="IPR010390">
    <property type="entry name" value="ABC-2_transporter-like"/>
</dbReference>
<evidence type="ECO:0008006" key="4">
    <source>
        <dbReference type="Google" id="ProtNLM"/>
    </source>
</evidence>
<sequence>MPNKVYRKILHMGIQNEMEYRTNYWIQLVSFFVPMMTQFFLWLAIFRSSGQGTIVGYTFQEMLIYIIMAAVTGKLVAAGFEYEIAGDIKEGGLGKFLVQPLNYFAYRILKFLGAKAVQSVLVIIFAAVVLIWLRIGLHVPVGWDSALRYLIALPGALLLNFVIYYALSGIAFWLTESTGLFYTLSLIIYIASGSVFPLTIFGVTIAKILGMLPFSYIVFFPVNMITGKLTTTEAITGIGMQWLWIAVILVVARWVWSSGVRRYVAVGG</sequence>
<feature type="transmembrane region" description="Helical" evidence="1">
    <location>
        <begin position="116"/>
        <end position="137"/>
    </location>
</feature>
<dbReference type="Pfam" id="PF06182">
    <property type="entry name" value="ABC2_membrane_6"/>
    <property type="match status" value="1"/>
</dbReference>
<name>A0A1E3L5A1_9BACL</name>
<organism evidence="2 3">
    <name type="scientific">Paenibacillus nuruki</name>
    <dbReference type="NCBI Taxonomy" id="1886670"/>
    <lineage>
        <taxon>Bacteria</taxon>
        <taxon>Bacillati</taxon>
        <taxon>Bacillota</taxon>
        <taxon>Bacilli</taxon>
        <taxon>Bacillales</taxon>
        <taxon>Paenibacillaceae</taxon>
        <taxon>Paenibacillus</taxon>
    </lineage>
</organism>
<feature type="transmembrane region" description="Helical" evidence="1">
    <location>
        <begin position="149"/>
        <end position="174"/>
    </location>
</feature>